<evidence type="ECO:0000313" key="2">
    <source>
        <dbReference type="Proteomes" id="UP000184387"/>
    </source>
</evidence>
<organism evidence="1 2">
    <name type="scientific">Muricoccus roseus</name>
    <dbReference type="NCBI Taxonomy" id="198092"/>
    <lineage>
        <taxon>Bacteria</taxon>
        <taxon>Pseudomonadati</taxon>
        <taxon>Pseudomonadota</taxon>
        <taxon>Alphaproteobacteria</taxon>
        <taxon>Acetobacterales</taxon>
        <taxon>Roseomonadaceae</taxon>
        <taxon>Muricoccus</taxon>
    </lineage>
</organism>
<dbReference type="InterPro" id="IPR005564">
    <property type="entry name" value="Major_capsid_GpE"/>
</dbReference>
<dbReference type="OrthoDB" id="6388191at2"/>
<proteinExistence type="predicted"/>
<dbReference type="Pfam" id="PF03864">
    <property type="entry name" value="Phage_cap_E"/>
    <property type="match status" value="1"/>
</dbReference>
<dbReference type="EMBL" id="FQZF01000018">
    <property type="protein sequence ID" value="SHJ68994.1"/>
    <property type="molecule type" value="Genomic_DNA"/>
</dbReference>
<dbReference type="STRING" id="198092.SAMN02745194_03130"/>
<protein>
    <submittedName>
        <fullName evidence="1">Phage major capsid protein E</fullName>
    </submittedName>
</protein>
<evidence type="ECO:0000313" key="1">
    <source>
        <dbReference type="EMBL" id="SHJ68994.1"/>
    </source>
</evidence>
<reference evidence="1 2" key="1">
    <citation type="submission" date="2016-11" db="EMBL/GenBank/DDBJ databases">
        <authorList>
            <person name="Jaros S."/>
            <person name="Januszkiewicz K."/>
            <person name="Wedrychowicz H."/>
        </authorList>
    </citation>
    <scope>NUCLEOTIDE SEQUENCE [LARGE SCALE GENOMIC DNA]</scope>
    <source>
        <strain evidence="1 2">DSM 14916</strain>
    </source>
</reference>
<keyword evidence="2" id="KW-1185">Reference proteome</keyword>
<gene>
    <name evidence="1" type="ORF">SAMN02745194_03130</name>
</gene>
<dbReference type="RefSeq" id="WP_073136349.1">
    <property type="nucleotide sequence ID" value="NZ_FQZF01000018.1"/>
</dbReference>
<dbReference type="Proteomes" id="UP000184387">
    <property type="component" value="Unassembled WGS sequence"/>
</dbReference>
<dbReference type="AlphaFoldDB" id="A0A1M6LCT3"/>
<accession>A0A1M6LCT3</accession>
<sequence>MSILNVFKNDAFSTVEMTAAVERTPFKPAGLGTLGIFEDKPIRTTALAVEERDGILTIIPTSERGTAPKPRKTEKRKMRYFEVPRLAADDTIFASELQGIREFGEETVLMQIQAEVARRVAGPTGLTSNIEYTWERHRLGAVQGKLLDADGSVLYDWFEEFGVTQPSEIAFDLKGASTAGTLRKKCAGVVRAMQRASKGAWTPNTRVHAIAGDAFWDDFVSHPDVVQTYANWNAAVELRGGTAFSSMPFGDIDWQNYRGSDDNSEIAVAPDEVKFFPVGAPGVFQRALSPGESFQWINTLGKPVYIQMILDKDRDQWVKAEAYSYPLHICTRPEMLLRGKRGA</sequence>
<name>A0A1M6LCT3_9PROT</name>